<dbReference type="InterPro" id="IPR046537">
    <property type="entry name" value="DUF6602"/>
</dbReference>
<feature type="domain" description="DUF6602" evidence="1">
    <location>
        <begin position="65"/>
        <end position="163"/>
    </location>
</feature>
<dbReference type="Pfam" id="PF20247">
    <property type="entry name" value="DUF6602"/>
    <property type="match status" value="1"/>
</dbReference>
<keyword evidence="3" id="KW-1185">Reference proteome</keyword>
<dbReference type="Proteomes" id="UP000466431">
    <property type="component" value="Chromosome"/>
</dbReference>
<sequence length="336" mass="36432">MSNRGNRGGTSAGSNAKAISVRRGILAVMADDQTQEHGYSIDLRFHKILATVEQELQTALAKARLESEHGTTIGDGAEDAVRNMLRSYLPSGYGVGKGIVYDAFGDGSRQSDVVITNSDHPLSFPDGKSGTYVVDGVAAAGEVKSCLDIPKRDDAITKGTAFKQVRMTVNESDRVVTATEQAYMKQIGMVPPYFVVAFDNKVAPDTMGERLEKAGLIEPPAGKSMGEQDWANTPQPPLDVICILGKGVWLYVRPNNPLGIRVGFEKPDGSKTVREDLSGWAFVKTDAPLVLTLAWLNAAMPRVFRGQSVFSPYLIPPTRHAKYMKSRNEASTTPEK</sequence>
<evidence type="ECO:0000313" key="2">
    <source>
        <dbReference type="EMBL" id="BBY41788.1"/>
    </source>
</evidence>
<name>A0A1X0BP21_MYCCF</name>
<gene>
    <name evidence="2" type="ORF">MCEL_00830</name>
</gene>
<dbReference type="KEGG" id="mcee:MCEL_00830"/>
<reference evidence="2 3" key="1">
    <citation type="journal article" date="2019" name="Emerg. Microbes Infect.">
        <title>Comprehensive subspecies identification of 175 nontuberculous mycobacteria species based on 7547 genomic profiles.</title>
        <authorList>
            <person name="Matsumoto Y."/>
            <person name="Kinjo T."/>
            <person name="Motooka D."/>
            <person name="Nabeya D."/>
            <person name="Jung N."/>
            <person name="Uechi K."/>
            <person name="Horii T."/>
            <person name="Iida T."/>
            <person name="Fujita J."/>
            <person name="Nakamura S."/>
        </authorList>
    </citation>
    <scope>NUCLEOTIDE SEQUENCE [LARGE SCALE GENOMIC DNA]</scope>
    <source>
        <strain evidence="2 3">JCM 18439</strain>
    </source>
</reference>
<dbReference type="AlphaFoldDB" id="A0A1X0BP21"/>
<accession>A0A1X0BP21</accession>
<evidence type="ECO:0000313" key="3">
    <source>
        <dbReference type="Proteomes" id="UP000466431"/>
    </source>
</evidence>
<dbReference type="STRING" id="1249101.BST21_19540"/>
<evidence type="ECO:0000259" key="1">
    <source>
        <dbReference type="Pfam" id="PF20247"/>
    </source>
</evidence>
<protein>
    <recommendedName>
        <fullName evidence="1">DUF6602 domain-containing protein</fullName>
    </recommendedName>
</protein>
<organism evidence="2 3">
    <name type="scientific">Mycolicibacterium celeriflavum</name>
    <name type="common">Mycobacterium celeriflavum</name>
    <dbReference type="NCBI Taxonomy" id="1249101"/>
    <lineage>
        <taxon>Bacteria</taxon>
        <taxon>Bacillati</taxon>
        <taxon>Actinomycetota</taxon>
        <taxon>Actinomycetes</taxon>
        <taxon>Mycobacteriales</taxon>
        <taxon>Mycobacteriaceae</taxon>
        <taxon>Mycolicibacterium</taxon>
    </lineage>
</organism>
<proteinExistence type="predicted"/>
<dbReference type="EMBL" id="AP022591">
    <property type="protein sequence ID" value="BBY41788.1"/>
    <property type="molecule type" value="Genomic_DNA"/>
</dbReference>
<dbReference type="CDD" id="cd21173">
    <property type="entry name" value="NucC-like"/>
    <property type="match status" value="1"/>
</dbReference>